<name>A0ABV6Y561_9HYPH</name>
<proteinExistence type="predicted"/>
<keyword evidence="3" id="KW-1185">Reference proteome</keyword>
<evidence type="ECO:0000313" key="2">
    <source>
        <dbReference type="EMBL" id="MFC1456408.1"/>
    </source>
</evidence>
<dbReference type="EMBL" id="JBHOMY010000016">
    <property type="protein sequence ID" value="MFC1456408.1"/>
    <property type="molecule type" value="Genomic_DNA"/>
</dbReference>
<gene>
    <name evidence="2" type="ORF">ACETIH_06670</name>
</gene>
<evidence type="ECO:0000256" key="1">
    <source>
        <dbReference type="SAM" id="MobiDB-lite"/>
    </source>
</evidence>
<protein>
    <recommendedName>
        <fullName evidence="4">Helix-turn-helix domain-containing protein</fullName>
    </recommendedName>
</protein>
<organism evidence="2 3">
    <name type="scientific">Microvirga arabica</name>
    <dbReference type="NCBI Taxonomy" id="1128671"/>
    <lineage>
        <taxon>Bacteria</taxon>
        <taxon>Pseudomonadati</taxon>
        <taxon>Pseudomonadota</taxon>
        <taxon>Alphaproteobacteria</taxon>
        <taxon>Hyphomicrobiales</taxon>
        <taxon>Methylobacteriaceae</taxon>
        <taxon>Microvirga</taxon>
    </lineage>
</organism>
<reference evidence="2 3" key="1">
    <citation type="submission" date="2024-09" db="EMBL/GenBank/DDBJ databases">
        <title>Nodulacao em especies de Leguminosae Basais da Amazonia e Caracterizacao dos Rizobios e Bacterias Associadas aos Nodulos.</title>
        <authorList>
            <person name="Jambeiro I.C.A."/>
            <person name="Lopes I.S."/>
            <person name="Aguiar E.R.G.R."/>
            <person name="Santos A.F.J."/>
            <person name="Dos Santos J.M.F."/>
            <person name="Gross E."/>
        </authorList>
    </citation>
    <scope>NUCLEOTIDE SEQUENCE [LARGE SCALE GENOMIC DNA]</scope>
    <source>
        <strain evidence="2 3">BRUESC1165</strain>
    </source>
</reference>
<comment type="caution">
    <text evidence="2">The sequence shown here is derived from an EMBL/GenBank/DDBJ whole genome shotgun (WGS) entry which is preliminary data.</text>
</comment>
<feature type="compositionally biased region" description="Basic and acidic residues" evidence="1">
    <location>
        <begin position="111"/>
        <end position="134"/>
    </location>
</feature>
<feature type="region of interest" description="Disordered" evidence="1">
    <location>
        <begin position="99"/>
        <end position="134"/>
    </location>
</feature>
<evidence type="ECO:0000313" key="3">
    <source>
        <dbReference type="Proteomes" id="UP001593940"/>
    </source>
</evidence>
<accession>A0ABV6Y561</accession>
<evidence type="ECO:0008006" key="4">
    <source>
        <dbReference type="Google" id="ProtNLM"/>
    </source>
</evidence>
<dbReference type="Proteomes" id="UP001593940">
    <property type="component" value="Unassembled WGS sequence"/>
</dbReference>
<sequence length="134" mass="14965">MPPALAAQFTTAEQAVLAVVATEVKKHGSCNLTIGHIAALAGVSDQTVRNALRQAQALALLTIEERRRTAWMNHPNKVEIVSKEWAAWLRITTGQNSWSPRIQESKSGLAQRREKCQASSLHPERWRHPLRGRD</sequence>
<feature type="compositionally biased region" description="Polar residues" evidence="1">
    <location>
        <begin position="99"/>
        <end position="108"/>
    </location>
</feature>